<reference evidence="1 2" key="1">
    <citation type="submission" date="2014-04" db="EMBL/GenBank/DDBJ databases">
        <title>Aquimarina sp. 22II-S11-z7 Genome Sequencing.</title>
        <authorList>
            <person name="Lai Q."/>
        </authorList>
    </citation>
    <scope>NUCLEOTIDE SEQUENCE [LARGE SCALE GENOMIC DNA]</scope>
    <source>
        <strain evidence="1 2">22II-S11-z7</strain>
    </source>
</reference>
<proteinExistence type="predicted"/>
<name>A0A023BUE5_9FLAO</name>
<dbReference type="STRING" id="1317122.ATO12_17095"/>
<accession>A0A023BUE5</accession>
<keyword evidence="2" id="KW-1185">Reference proteome</keyword>
<organism evidence="1 2">
    <name type="scientific">Aquimarina atlantica</name>
    <dbReference type="NCBI Taxonomy" id="1317122"/>
    <lineage>
        <taxon>Bacteria</taxon>
        <taxon>Pseudomonadati</taxon>
        <taxon>Bacteroidota</taxon>
        <taxon>Flavobacteriia</taxon>
        <taxon>Flavobacteriales</taxon>
        <taxon>Flavobacteriaceae</taxon>
        <taxon>Aquimarina</taxon>
    </lineage>
</organism>
<dbReference type="AlphaFoldDB" id="A0A023BUE5"/>
<protein>
    <submittedName>
        <fullName evidence="1">Uncharacterized protein</fullName>
    </submittedName>
</protein>
<gene>
    <name evidence="1" type="ORF">ATO12_17095</name>
</gene>
<dbReference type="EMBL" id="AQRA01000005">
    <property type="protein sequence ID" value="EZH73652.1"/>
    <property type="molecule type" value="Genomic_DNA"/>
</dbReference>
<evidence type="ECO:0000313" key="1">
    <source>
        <dbReference type="EMBL" id="EZH73652.1"/>
    </source>
</evidence>
<dbReference type="RefSeq" id="WP_034242390.1">
    <property type="nucleotide sequence ID" value="NZ_AQRA01000005.1"/>
</dbReference>
<sequence>MKNLRKVYITEILAKYEKHEPEKFEGYFHKWFDGINQHSERPEQIAIIELQDGTIRECALHSYSLKFQTQEEIQKEDLKGWGGDPTIN</sequence>
<dbReference type="Proteomes" id="UP000023541">
    <property type="component" value="Unassembled WGS sequence"/>
</dbReference>
<comment type="caution">
    <text evidence="1">The sequence shown here is derived from an EMBL/GenBank/DDBJ whole genome shotgun (WGS) entry which is preliminary data.</text>
</comment>
<evidence type="ECO:0000313" key="2">
    <source>
        <dbReference type="Proteomes" id="UP000023541"/>
    </source>
</evidence>